<evidence type="ECO:0000259" key="11">
    <source>
        <dbReference type="Pfam" id="PF02355"/>
    </source>
</evidence>
<evidence type="ECO:0000313" key="14">
    <source>
        <dbReference type="EMBL" id="GGF23598.1"/>
    </source>
</evidence>
<reference evidence="14 15" key="1">
    <citation type="journal article" date="2014" name="Int. J. Syst. Evol. Microbiol.">
        <title>Complete genome sequence of Corynebacterium casei LMG S-19264T (=DSM 44701T), isolated from a smear-ripened cheese.</title>
        <authorList>
            <consortium name="US DOE Joint Genome Institute (JGI-PGF)"/>
            <person name="Walter F."/>
            <person name="Albersmeier A."/>
            <person name="Kalinowski J."/>
            <person name="Ruckert C."/>
        </authorList>
    </citation>
    <scope>NUCLEOTIDE SEQUENCE [LARGE SCALE GENOMIC DNA]</scope>
    <source>
        <strain evidence="14 15">CGMCC 1.12976</strain>
    </source>
</reference>
<evidence type="ECO:0000256" key="7">
    <source>
        <dbReference type="ARBA" id="ARBA00023010"/>
    </source>
</evidence>
<evidence type="ECO:0000259" key="12">
    <source>
        <dbReference type="Pfam" id="PF21760"/>
    </source>
</evidence>
<dbReference type="InterPro" id="IPR055344">
    <property type="entry name" value="SecD_SecF_C_bact"/>
</dbReference>
<comment type="caution">
    <text evidence="9">Lacks conserved residue(s) required for the propagation of feature annotation.</text>
</comment>
<dbReference type="AlphaFoldDB" id="A0A917B739"/>
<comment type="similarity">
    <text evidence="9">Belongs to the SecD/SecF family. SecD subfamily.</text>
</comment>
<dbReference type="InterPro" id="IPR054384">
    <property type="entry name" value="SecDF_P1_head"/>
</dbReference>
<dbReference type="GO" id="GO:0015450">
    <property type="term" value="F:protein-transporting ATPase activity"/>
    <property type="evidence" value="ECO:0007669"/>
    <property type="project" value="InterPro"/>
</dbReference>
<protein>
    <recommendedName>
        <fullName evidence="9">Protein translocase subunit SecD</fullName>
    </recommendedName>
</protein>
<proteinExistence type="inferred from homology"/>
<dbReference type="GO" id="GO:0043952">
    <property type="term" value="P:protein transport by the Sec complex"/>
    <property type="evidence" value="ECO:0007669"/>
    <property type="project" value="UniProtKB-UniRule"/>
</dbReference>
<dbReference type="GO" id="GO:0005886">
    <property type="term" value="C:plasma membrane"/>
    <property type="evidence" value="ECO:0007669"/>
    <property type="project" value="UniProtKB-SubCell"/>
</dbReference>
<dbReference type="GO" id="GO:0065002">
    <property type="term" value="P:intracellular protein transmembrane transport"/>
    <property type="evidence" value="ECO:0007669"/>
    <property type="project" value="UniProtKB-UniRule"/>
</dbReference>
<dbReference type="RefSeq" id="WP_188676706.1">
    <property type="nucleotide sequence ID" value="NZ_BMGP01000003.1"/>
</dbReference>
<keyword evidence="3 9" id="KW-1003">Cell membrane</keyword>
<feature type="region of interest" description="Disordered" evidence="10">
    <location>
        <begin position="519"/>
        <end position="635"/>
    </location>
</feature>
<evidence type="ECO:0000256" key="6">
    <source>
        <dbReference type="ARBA" id="ARBA00022989"/>
    </source>
</evidence>
<feature type="transmembrane region" description="Helical" evidence="9">
    <location>
        <begin position="459"/>
        <end position="478"/>
    </location>
</feature>
<evidence type="ECO:0000259" key="13">
    <source>
        <dbReference type="Pfam" id="PF22599"/>
    </source>
</evidence>
<evidence type="ECO:0000313" key="15">
    <source>
        <dbReference type="Proteomes" id="UP000598775"/>
    </source>
</evidence>
<evidence type="ECO:0000256" key="10">
    <source>
        <dbReference type="SAM" id="MobiDB-lite"/>
    </source>
</evidence>
<feature type="domain" description="SecDF P1 head subdomain" evidence="13">
    <location>
        <begin position="195"/>
        <end position="310"/>
    </location>
</feature>
<dbReference type="GO" id="GO:0006605">
    <property type="term" value="P:protein targeting"/>
    <property type="evidence" value="ECO:0007669"/>
    <property type="project" value="UniProtKB-UniRule"/>
</dbReference>
<dbReference type="Gene3D" id="3.30.1360.200">
    <property type="match status" value="1"/>
</dbReference>
<feature type="region of interest" description="Disordered" evidence="10">
    <location>
        <begin position="132"/>
        <end position="153"/>
    </location>
</feature>
<comment type="subunit">
    <text evidence="9">Forms a complex with SecF. Part of the essential Sec protein translocation apparatus which comprises SecA, SecYEG and auxiliary proteins SecDF. Other proteins may also be involved.</text>
</comment>
<dbReference type="Pfam" id="PF22599">
    <property type="entry name" value="SecDF_P1_head"/>
    <property type="match status" value="1"/>
</dbReference>
<dbReference type="NCBIfam" id="TIGR01129">
    <property type="entry name" value="secD"/>
    <property type="match status" value="1"/>
</dbReference>
<feature type="transmembrane region" description="Helical" evidence="9">
    <location>
        <begin position="384"/>
        <end position="407"/>
    </location>
</feature>
<keyword evidence="6 9" id="KW-1133">Transmembrane helix</keyword>
<dbReference type="PANTHER" id="PTHR30081:SF1">
    <property type="entry name" value="PROTEIN TRANSLOCASE SUBUNIT SECD"/>
    <property type="match status" value="1"/>
</dbReference>
<comment type="caution">
    <text evidence="14">The sequence shown here is derived from an EMBL/GenBank/DDBJ whole genome shotgun (WGS) entry which is preliminary data.</text>
</comment>
<evidence type="ECO:0000256" key="1">
    <source>
        <dbReference type="ARBA" id="ARBA00004651"/>
    </source>
</evidence>
<evidence type="ECO:0000256" key="3">
    <source>
        <dbReference type="ARBA" id="ARBA00022475"/>
    </source>
</evidence>
<accession>A0A917B739</accession>
<dbReference type="Pfam" id="PF02355">
    <property type="entry name" value="SecD_SecF_C"/>
    <property type="match status" value="1"/>
</dbReference>
<dbReference type="InterPro" id="IPR022813">
    <property type="entry name" value="SecD/SecF_arch_bac"/>
</dbReference>
<keyword evidence="4 9" id="KW-0812">Transmembrane</keyword>
<dbReference type="NCBIfam" id="TIGR00916">
    <property type="entry name" value="2A0604s01"/>
    <property type="match status" value="1"/>
</dbReference>
<dbReference type="InterPro" id="IPR001036">
    <property type="entry name" value="Acrflvin-R"/>
</dbReference>
<feature type="transmembrane region" description="Helical" evidence="9">
    <location>
        <begin position="329"/>
        <end position="349"/>
    </location>
</feature>
<dbReference type="Proteomes" id="UP000598775">
    <property type="component" value="Unassembled WGS sequence"/>
</dbReference>
<dbReference type="InterPro" id="IPR048634">
    <property type="entry name" value="SecD_SecF_C"/>
</dbReference>
<keyword evidence="7 9" id="KW-0811">Translocation</keyword>
<keyword evidence="8 9" id="KW-0472">Membrane</keyword>
<feature type="transmembrane region" description="Helical" evidence="9">
    <location>
        <begin position="356"/>
        <end position="378"/>
    </location>
</feature>
<feature type="compositionally biased region" description="Polar residues" evidence="10">
    <location>
        <begin position="143"/>
        <end position="153"/>
    </location>
</feature>
<keyword evidence="5 9" id="KW-0653">Protein transport</keyword>
<evidence type="ECO:0000256" key="4">
    <source>
        <dbReference type="ARBA" id="ARBA00022692"/>
    </source>
</evidence>
<feature type="domain" description="Protein export membrane protein SecD/SecF C-terminal" evidence="11">
    <location>
        <begin position="311"/>
        <end position="487"/>
    </location>
</feature>
<feature type="compositionally biased region" description="Polar residues" evidence="10">
    <location>
        <begin position="580"/>
        <end position="593"/>
    </location>
</feature>
<gene>
    <name evidence="9 14" type="primary">secD</name>
    <name evidence="14" type="ORF">GCM10011399_16500</name>
</gene>
<organism evidence="14 15">
    <name type="scientific">Subtercola lobariae</name>
    <dbReference type="NCBI Taxonomy" id="1588641"/>
    <lineage>
        <taxon>Bacteria</taxon>
        <taxon>Bacillati</taxon>
        <taxon>Actinomycetota</taxon>
        <taxon>Actinomycetes</taxon>
        <taxon>Micrococcales</taxon>
        <taxon>Microbacteriaceae</taxon>
        <taxon>Subtercola</taxon>
    </lineage>
</organism>
<comment type="subcellular location">
    <subcellularLocation>
        <location evidence="1 9">Cell membrane</location>
        <topology evidence="1 9">Multi-pass membrane protein</topology>
    </subcellularLocation>
</comment>
<evidence type="ECO:0000256" key="9">
    <source>
        <dbReference type="HAMAP-Rule" id="MF_01463"/>
    </source>
</evidence>
<feature type="compositionally biased region" description="Low complexity" evidence="10">
    <location>
        <begin position="603"/>
        <end position="619"/>
    </location>
</feature>
<name>A0A917B739_9MICO</name>
<feature type="domain" description="Protein translocase subunit SecDF P1" evidence="12">
    <location>
        <begin position="70"/>
        <end position="126"/>
    </location>
</feature>
<dbReference type="HAMAP" id="MF_01463_B">
    <property type="entry name" value="SecD_B"/>
    <property type="match status" value="1"/>
</dbReference>
<feature type="compositionally biased region" description="Basic and acidic residues" evidence="10">
    <location>
        <begin position="526"/>
        <end position="546"/>
    </location>
</feature>
<evidence type="ECO:0000256" key="2">
    <source>
        <dbReference type="ARBA" id="ARBA00022448"/>
    </source>
</evidence>
<dbReference type="SUPFAM" id="SSF82866">
    <property type="entry name" value="Multidrug efflux transporter AcrB transmembrane domain"/>
    <property type="match status" value="1"/>
</dbReference>
<evidence type="ECO:0000256" key="8">
    <source>
        <dbReference type="ARBA" id="ARBA00023136"/>
    </source>
</evidence>
<feature type="compositionally biased region" description="Polar residues" evidence="10">
    <location>
        <begin position="558"/>
        <end position="569"/>
    </location>
</feature>
<dbReference type="PRINTS" id="PR00702">
    <property type="entry name" value="ACRIFLAVINRP"/>
</dbReference>
<feature type="transmembrane region" description="Helical" evidence="9">
    <location>
        <begin position="435"/>
        <end position="453"/>
    </location>
</feature>
<keyword evidence="2 9" id="KW-0813">Transport</keyword>
<evidence type="ECO:0000256" key="5">
    <source>
        <dbReference type="ARBA" id="ARBA00022927"/>
    </source>
</evidence>
<dbReference type="Gene3D" id="3.30.70.3220">
    <property type="match status" value="1"/>
</dbReference>
<dbReference type="PANTHER" id="PTHR30081">
    <property type="entry name" value="PROTEIN-EXPORT MEMBRANE PROTEIN SEC"/>
    <property type="match status" value="1"/>
</dbReference>
<sequence length="635" mass="66217">MAKSTAVKRARRTLVWLLVIFIALAGVNAAGAIWGGGSWLPKLGLDLEGGTEIILAPKLENGQTVSDDQVTQAVSIIRQRVDASGVSEAQISTQGGQNIVVSIPGKPDDATLARIEASAKLEFRPVLVTDTASVPTTTPTPGLDSTPTAQPTDASDLAWVTPALEDQFLNIDCSSTAATDAGQAPADQPLVACGDDGAKYILGPVEVSGETVTNATSGVAQTSSGASTGQYVVNIFFNDQGTSQFATVTTRLSGLTGAQNQFAIVLDGKVISAPRTLAVITNGQPQISGNFTADTAKTLADQLKFGALPISFTVQSQDTISATLGSTQLLSGLIAGLIGLVLVVGYSVLQYRVLGAVTIASLVVAATLTFLVVDLLSWRAGFRLSLAGVAGLIVAIGITADSFIVYFERIRDELRDGRGLESSVQAGWKRAIRTIFASDFINLMAAVVLYIVAVGSVKGFALTLGMTTVIDLVVVLMFTHPIMTLLAELPFFKDGHKASGLDPRQLGAVYRGRAQFKAPSATISRGKQESASREAARRQTIAERRAAGSAPLVIEPGTETTPKPQTTSVAVDDRPVTTPDVETNGTTDASTVMPTGAPNVTDATSTAETSSAETSTAPKKPTPPVRKPSPKRKKR</sequence>
<dbReference type="EMBL" id="BMGP01000003">
    <property type="protein sequence ID" value="GGF23598.1"/>
    <property type="molecule type" value="Genomic_DNA"/>
</dbReference>
<dbReference type="Pfam" id="PF21760">
    <property type="entry name" value="SecD_1st"/>
    <property type="match status" value="1"/>
</dbReference>
<dbReference type="InterPro" id="IPR048631">
    <property type="entry name" value="SecD_1st"/>
</dbReference>
<dbReference type="InterPro" id="IPR005791">
    <property type="entry name" value="SecD"/>
</dbReference>
<comment type="function">
    <text evidence="9">Part of the Sec protein translocase complex. Interacts with the SecYEG preprotein conducting channel. SecDF uses the proton motive force (PMF) to complete protein translocation after the ATP-dependent function of SecA.</text>
</comment>
<keyword evidence="15" id="KW-1185">Reference proteome</keyword>